<organism evidence="3 4">
    <name type="scientific">Amycolatopsis pigmentata</name>
    <dbReference type="NCBI Taxonomy" id="450801"/>
    <lineage>
        <taxon>Bacteria</taxon>
        <taxon>Bacillati</taxon>
        <taxon>Actinomycetota</taxon>
        <taxon>Actinomycetes</taxon>
        <taxon>Pseudonocardiales</taxon>
        <taxon>Pseudonocardiaceae</taxon>
        <taxon>Amycolatopsis</taxon>
    </lineage>
</organism>
<dbReference type="Gene3D" id="3.50.50.60">
    <property type="entry name" value="FAD/NAD(P)-binding domain"/>
    <property type="match status" value="1"/>
</dbReference>
<dbReference type="PANTHER" id="PTHR13847">
    <property type="entry name" value="SARCOSINE DEHYDROGENASE-RELATED"/>
    <property type="match status" value="1"/>
</dbReference>
<dbReference type="GO" id="GO:0016491">
    <property type="term" value="F:oxidoreductase activity"/>
    <property type="evidence" value="ECO:0007669"/>
    <property type="project" value="UniProtKB-KW"/>
</dbReference>
<accession>A0ABW5FIY6</accession>
<dbReference type="RefSeq" id="WP_378260298.1">
    <property type="nucleotide sequence ID" value="NZ_JBHUKR010000002.1"/>
</dbReference>
<name>A0ABW5FIY6_9PSEU</name>
<reference evidence="4" key="1">
    <citation type="journal article" date="2019" name="Int. J. Syst. Evol. Microbiol.">
        <title>The Global Catalogue of Microorganisms (GCM) 10K type strain sequencing project: providing services to taxonomists for standard genome sequencing and annotation.</title>
        <authorList>
            <consortium name="The Broad Institute Genomics Platform"/>
            <consortium name="The Broad Institute Genome Sequencing Center for Infectious Disease"/>
            <person name="Wu L."/>
            <person name="Ma J."/>
        </authorList>
    </citation>
    <scope>NUCLEOTIDE SEQUENCE [LARGE SCALE GENOMIC DNA]</scope>
    <source>
        <strain evidence="4">CGMCC 4.7645</strain>
    </source>
</reference>
<dbReference type="PANTHER" id="PTHR13847:SF287">
    <property type="entry name" value="FAD-DEPENDENT OXIDOREDUCTASE DOMAIN-CONTAINING PROTEIN 1"/>
    <property type="match status" value="1"/>
</dbReference>
<dbReference type="Pfam" id="PF01266">
    <property type="entry name" value="DAO"/>
    <property type="match status" value="1"/>
</dbReference>
<proteinExistence type="predicted"/>
<evidence type="ECO:0000313" key="3">
    <source>
        <dbReference type="EMBL" id="MFD2414963.1"/>
    </source>
</evidence>
<keyword evidence="4" id="KW-1185">Reference proteome</keyword>
<sequence>MSTQHIPVADVVIIGGGIAGVSIGYELAARCRVILLEMESTLAYHTTGRSAATWLATYGNHPIRALTRASREFFLNPPPIFESALTKPLGLVYVGGPGQSDQVRELHDTVRELTPDVRLIDAAEAVAINPMLRPERVELALTEPGALDVDVHELHTGFTRGLRSRGGIVVRAAKAVSADLRDGIWTMATGDGGTYRARTVVNAAGAWSDEVGTLFGAQPIGIVPLRRSIFMVPGETVPAHLPLTIAIDGSYYFKADGDQCLCSPHDETPQLPGDAKPDELEIARAIEAINEATRLNIRHVRSSWAGLRSFAPNHAPVVGPDPGVEGLFWFAGQGGYGIQIAPAAARLGAALILGDHMPADILASGCNPADLDPARLARSVGQARRGSDL</sequence>
<dbReference type="Proteomes" id="UP001597417">
    <property type="component" value="Unassembled WGS sequence"/>
</dbReference>
<gene>
    <name evidence="3" type="ORF">ACFSXZ_01340</name>
</gene>
<dbReference type="EMBL" id="JBHUKR010000002">
    <property type="protein sequence ID" value="MFD2414963.1"/>
    <property type="molecule type" value="Genomic_DNA"/>
</dbReference>
<dbReference type="EC" id="1.-.-.-" evidence="3"/>
<dbReference type="Gene3D" id="3.30.9.10">
    <property type="entry name" value="D-Amino Acid Oxidase, subunit A, domain 2"/>
    <property type="match status" value="1"/>
</dbReference>
<comment type="caution">
    <text evidence="3">The sequence shown here is derived from an EMBL/GenBank/DDBJ whole genome shotgun (WGS) entry which is preliminary data.</text>
</comment>
<evidence type="ECO:0000259" key="2">
    <source>
        <dbReference type="Pfam" id="PF01266"/>
    </source>
</evidence>
<protein>
    <submittedName>
        <fullName evidence="3">NAD(P)/FAD-dependent oxidoreductase</fullName>
        <ecNumber evidence="3">1.-.-.-</ecNumber>
    </submittedName>
</protein>
<feature type="domain" description="FAD dependent oxidoreductase" evidence="2">
    <location>
        <begin position="10"/>
        <end position="350"/>
    </location>
</feature>
<evidence type="ECO:0000256" key="1">
    <source>
        <dbReference type="ARBA" id="ARBA00023002"/>
    </source>
</evidence>
<dbReference type="InterPro" id="IPR006076">
    <property type="entry name" value="FAD-dep_OxRdtase"/>
</dbReference>
<keyword evidence="1 3" id="KW-0560">Oxidoreductase</keyword>
<evidence type="ECO:0000313" key="4">
    <source>
        <dbReference type="Proteomes" id="UP001597417"/>
    </source>
</evidence>
<dbReference type="InterPro" id="IPR036188">
    <property type="entry name" value="FAD/NAD-bd_sf"/>
</dbReference>
<dbReference type="SUPFAM" id="SSF51905">
    <property type="entry name" value="FAD/NAD(P)-binding domain"/>
    <property type="match status" value="1"/>
</dbReference>